<dbReference type="GO" id="GO:0047617">
    <property type="term" value="F:fatty acyl-CoA hydrolase activity"/>
    <property type="evidence" value="ECO:0007669"/>
    <property type="project" value="TreeGrafter"/>
</dbReference>
<dbReference type="GO" id="GO:0006631">
    <property type="term" value="P:fatty acid metabolic process"/>
    <property type="evidence" value="ECO:0007669"/>
    <property type="project" value="TreeGrafter"/>
</dbReference>
<dbReference type="AlphaFoldDB" id="A0A914VLS3"/>
<proteinExistence type="predicted"/>
<dbReference type="Pfam" id="PF08840">
    <property type="entry name" value="BAAT_C"/>
    <property type="match status" value="1"/>
</dbReference>
<dbReference type="InterPro" id="IPR014940">
    <property type="entry name" value="BAAT_C"/>
</dbReference>
<keyword evidence="2" id="KW-1185">Reference proteome</keyword>
<dbReference type="SUPFAM" id="SSF53474">
    <property type="entry name" value="alpha/beta-Hydrolases"/>
    <property type="match status" value="1"/>
</dbReference>
<dbReference type="PANTHER" id="PTHR10824:SF4">
    <property type="entry name" value="ACYL-COENZYME A THIOESTERASE 1-LIKE"/>
    <property type="match status" value="1"/>
</dbReference>
<dbReference type="PIRSF" id="PIRSF016521">
    <property type="entry name" value="Acyl-CoA_hydro"/>
    <property type="match status" value="1"/>
</dbReference>
<dbReference type="InterPro" id="IPR016662">
    <property type="entry name" value="Acyl-CoA_thioEstase_long-chain"/>
</dbReference>
<dbReference type="InterPro" id="IPR029058">
    <property type="entry name" value="AB_hydrolase_fold"/>
</dbReference>
<evidence type="ECO:0000259" key="1">
    <source>
        <dbReference type="Pfam" id="PF08840"/>
    </source>
</evidence>
<dbReference type="Proteomes" id="UP000887566">
    <property type="component" value="Unplaced"/>
</dbReference>
<feature type="domain" description="BAAT/Acyl-CoA thioester hydrolase C-terminal" evidence="1">
    <location>
        <begin position="161"/>
        <end position="374"/>
    </location>
</feature>
<evidence type="ECO:0000313" key="3">
    <source>
        <dbReference type="WBParaSite" id="PSAMB.scaffold215size64897.g3392.t1"/>
    </source>
</evidence>
<accession>A0A914VLS3</accession>
<evidence type="ECO:0000313" key="2">
    <source>
        <dbReference type="Proteomes" id="UP000887566"/>
    </source>
</evidence>
<name>A0A914VLS3_9BILA</name>
<dbReference type="WBParaSite" id="PSAMB.scaffold215size64897.g3392.t1">
    <property type="protein sequence ID" value="PSAMB.scaffold215size64897.g3392.t1"/>
    <property type="gene ID" value="PSAMB.scaffold215size64897.g3392"/>
</dbReference>
<dbReference type="PANTHER" id="PTHR10824">
    <property type="entry name" value="ACYL-COENZYME A THIOESTERASE-RELATED"/>
    <property type="match status" value="1"/>
</dbReference>
<sequence length="383" mass="42372">MIPLPSPKAAPRLTVIGDARKVLTFTVHVWKRHLSRDDLHGLHADHSLFQTHRTLNGCGRLFHERFLCEAVVDRTFCHPSIKRLPIHLDYQGRKLRGVMFFPAGGGRFPGILDVSSASGRCEERRAALMARHGFVTLALACFAYEDLPKMLKDVKDWCCIEAAIDWLSAHESVVPGGIGMLGCSLASVPMMNAAIANAKALSTICMNGCYMLLTDGKSGNIFGADRAQEAIDAIVPTGTHEIVNGKYTRKMGGKARISRPLLTHTHDNHILLMIGDDEISFNASDVVDDIIDQWHRSGKKNIHKMVIPGEGHLIEPPYTPLTATTGGGNNLLPADDWLRVRMPYLIAWGGRHRDHEENSVLAWNTVIDCFRKTLPAAHEFAKL</sequence>
<dbReference type="GO" id="GO:0006637">
    <property type="term" value="P:acyl-CoA metabolic process"/>
    <property type="evidence" value="ECO:0007669"/>
    <property type="project" value="InterPro"/>
</dbReference>
<organism evidence="2 3">
    <name type="scientific">Plectus sambesii</name>
    <dbReference type="NCBI Taxonomy" id="2011161"/>
    <lineage>
        <taxon>Eukaryota</taxon>
        <taxon>Metazoa</taxon>
        <taxon>Ecdysozoa</taxon>
        <taxon>Nematoda</taxon>
        <taxon>Chromadorea</taxon>
        <taxon>Plectida</taxon>
        <taxon>Plectina</taxon>
        <taxon>Plectoidea</taxon>
        <taxon>Plectidae</taxon>
        <taxon>Plectus</taxon>
    </lineage>
</organism>
<protein>
    <submittedName>
        <fullName evidence="3">BAAT/Acyl-CoA thioester hydrolase C-terminal domain-containing protein</fullName>
    </submittedName>
</protein>
<dbReference type="Gene3D" id="3.40.50.1820">
    <property type="entry name" value="alpha/beta hydrolase"/>
    <property type="match status" value="1"/>
</dbReference>
<reference evidence="3" key="1">
    <citation type="submission" date="2022-11" db="UniProtKB">
        <authorList>
            <consortium name="WormBaseParasite"/>
        </authorList>
    </citation>
    <scope>IDENTIFICATION</scope>
</reference>